<keyword evidence="1" id="KW-1133">Transmembrane helix</keyword>
<organism evidence="2 3">
    <name type="scientific">Dentiscutata erythropus</name>
    <dbReference type="NCBI Taxonomy" id="1348616"/>
    <lineage>
        <taxon>Eukaryota</taxon>
        <taxon>Fungi</taxon>
        <taxon>Fungi incertae sedis</taxon>
        <taxon>Mucoromycota</taxon>
        <taxon>Glomeromycotina</taxon>
        <taxon>Glomeromycetes</taxon>
        <taxon>Diversisporales</taxon>
        <taxon>Gigasporaceae</taxon>
        <taxon>Dentiscutata</taxon>
    </lineage>
</organism>
<dbReference type="AlphaFoldDB" id="A0A9N9P745"/>
<reference evidence="2" key="1">
    <citation type="submission" date="2021-06" db="EMBL/GenBank/DDBJ databases">
        <authorList>
            <person name="Kallberg Y."/>
            <person name="Tangrot J."/>
            <person name="Rosling A."/>
        </authorList>
    </citation>
    <scope>NUCLEOTIDE SEQUENCE</scope>
    <source>
        <strain evidence="2">MA453B</strain>
    </source>
</reference>
<feature type="non-terminal residue" evidence="2">
    <location>
        <position position="1"/>
    </location>
</feature>
<dbReference type="OrthoDB" id="2333074at2759"/>
<name>A0A9N9P745_9GLOM</name>
<keyword evidence="1" id="KW-0472">Membrane</keyword>
<evidence type="ECO:0000313" key="2">
    <source>
        <dbReference type="EMBL" id="CAG8810560.1"/>
    </source>
</evidence>
<feature type="non-terminal residue" evidence="2">
    <location>
        <position position="122"/>
    </location>
</feature>
<feature type="transmembrane region" description="Helical" evidence="1">
    <location>
        <begin position="68"/>
        <end position="88"/>
    </location>
</feature>
<dbReference type="EMBL" id="CAJVPY010046494">
    <property type="protein sequence ID" value="CAG8810560.1"/>
    <property type="molecule type" value="Genomic_DNA"/>
</dbReference>
<accession>A0A9N9P745</accession>
<gene>
    <name evidence="2" type="ORF">DERYTH_LOCUS25320</name>
</gene>
<sequence>AQRSSKMDFRSRILFSHVLLKLTLRSDLPKPLLSNSYTNSSTPPYTSSGESYMRNFAKKTAKRPPATLGTKVLLSVIGLVSMDLFYAWSRSFYNEYLLHKTVQNGNKPELNIPEHLLVHRPQ</sequence>
<keyword evidence="1" id="KW-0812">Transmembrane</keyword>
<keyword evidence="3" id="KW-1185">Reference proteome</keyword>
<proteinExistence type="predicted"/>
<comment type="caution">
    <text evidence="2">The sequence shown here is derived from an EMBL/GenBank/DDBJ whole genome shotgun (WGS) entry which is preliminary data.</text>
</comment>
<protein>
    <submittedName>
        <fullName evidence="2">1990_t:CDS:1</fullName>
    </submittedName>
</protein>
<evidence type="ECO:0000313" key="3">
    <source>
        <dbReference type="Proteomes" id="UP000789405"/>
    </source>
</evidence>
<evidence type="ECO:0000256" key="1">
    <source>
        <dbReference type="SAM" id="Phobius"/>
    </source>
</evidence>
<dbReference type="Proteomes" id="UP000789405">
    <property type="component" value="Unassembled WGS sequence"/>
</dbReference>